<dbReference type="AlphaFoldDB" id="A0AA86VDU6"/>
<reference evidence="1" key="1">
    <citation type="submission" date="2023-10" db="EMBL/GenBank/DDBJ databases">
        <authorList>
            <person name="Domelevo Entfellner J.-B."/>
        </authorList>
    </citation>
    <scope>NUCLEOTIDE SEQUENCE</scope>
</reference>
<name>A0AA86VDU6_9FABA</name>
<dbReference type="Gramene" id="rna-AYBTSS11_LOCUS16525">
    <property type="protein sequence ID" value="CAJ1956189.1"/>
    <property type="gene ID" value="gene-AYBTSS11_LOCUS16525"/>
</dbReference>
<keyword evidence="2" id="KW-1185">Reference proteome</keyword>
<dbReference type="Proteomes" id="UP001189624">
    <property type="component" value="Chromosome 5"/>
</dbReference>
<dbReference type="EMBL" id="OY731402">
    <property type="protein sequence ID" value="CAJ1956189.1"/>
    <property type="molecule type" value="Genomic_DNA"/>
</dbReference>
<gene>
    <name evidence="1" type="ORF">AYBTSS11_LOCUS16525</name>
</gene>
<protein>
    <submittedName>
        <fullName evidence="1">Uncharacterized protein</fullName>
    </submittedName>
</protein>
<sequence length="133" mass="15067">MQQSVGDDLMRLFWRLWLEYDKDGLVDLTVAKRAVIMATHTRWSLHVLAEVISWLILRLVQKMSSAKTVGFGNGYLTFTVCMWVSRFSCKSLGKISGYISQMSDVWFEGLLHGELKVMKDLGGTYGRPGQGSK</sequence>
<evidence type="ECO:0000313" key="2">
    <source>
        <dbReference type="Proteomes" id="UP001189624"/>
    </source>
</evidence>
<evidence type="ECO:0000313" key="1">
    <source>
        <dbReference type="EMBL" id="CAJ1956189.1"/>
    </source>
</evidence>
<organism evidence="1 2">
    <name type="scientific">Sphenostylis stenocarpa</name>
    <dbReference type="NCBI Taxonomy" id="92480"/>
    <lineage>
        <taxon>Eukaryota</taxon>
        <taxon>Viridiplantae</taxon>
        <taxon>Streptophyta</taxon>
        <taxon>Embryophyta</taxon>
        <taxon>Tracheophyta</taxon>
        <taxon>Spermatophyta</taxon>
        <taxon>Magnoliopsida</taxon>
        <taxon>eudicotyledons</taxon>
        <taxon>Gunneridae</taxon>
        <taxon>Pentapetalae</taxon>
        <taxon>rosids</taxon>
        <taxon>fabids</taxon>
        <taxon>Fabales</taxon>
        <taxon>Fabaceae</taxon>
        <taxon>Papilionoideae</taxon>
        <taxon>50 kb inversion clade</taxon>
        <taxon>NPAAA clade</taxon>
        <taxon>indigoferoid/millettioid clade</taxon>
        <taxon>Phaseoleae</taxon>
        <taxon>Sphenostylis</taxon>
    </lineage>
</organism>
<proteinExistence type="predicted"/>
<accession>A0AA86VDU6</accession>